<evidence type="ECO:0000313" key="1">
    <source>
        <dbReference type="EMBL" id="CEG49926.1"/>
    </source>
</evidence>
<dbReference type="RefSeq" id="XP_024586295.1">
    <property type="nucleotide sequence ID" value="XM_024721169.1"/>
</dbReference>
<dbReference type="GeneID" id="36402717"/>
<dbReference type="EMBL" id="CCYD01003101">
    <property type="protein sequence ID" value="CEG49926.1"/>
    <property type="molecule type" value="Genomic_DNA"/>
</dbReference>
<dbReference type="Proteomes" id="UP000054928">
    <property type="component" value="Unassembled WGS sequence"/>
</dbReference>
<dbReference type="AlphaFoldDB" id="A0A0P1B6M7"/>
<evidence type="ECO:0000313" key="2">
    <source>
        <dbReference type="Proteomes" id="UP000054928"/>
    </source>
</evidence>
<organism evidence="1 2">
    <name type="scientific">Plasmopara halstedii</name>
    <name type="common">Downy mildew of sunflower</name>
    <dbReference type="NCBI Taxonomy" id="4781"/>
    <lineage>
        <taxon>Eukaryota</taxon>
        <taxon>Sar</taxon>
        <taxon>Stramenopiles</taxon>
        <taxon>Oomycota</taxon>
        <taxon>Peronosporomycetes</taxon>
        <taxon>Peronosporales</taxon>
        <taxon>Peronosporaceae</taxon>
        <taxon>Plasmopara</taxon>
    </lineage>
</organism>
<reference evidence="2" key="1">
    <citation type="submission" date="2014-09" db="EMBL/GenBank/DDBJ databases">
        <authorList>
            <person name="Sharma Rahul"/>
            <person name="Thines Marco"/>
        </authorList>
    </citation>
    <scope>NUCLEOTIDE SEQUENCE [LARGE SCALE GENOMIC DNA]</scope>
</reference>
<accession>A0A0P1B6M7</accession>
<name>A0A0P1B6M7_PLAHL</name>
<sequence>MCDQIERVERALIKVQAEHNSLELIVIAMKKRALIIIDRLLLLLRFATQPKLRERRVTSSNSKKISSISVYTSYLARRGNRGSDTEIIKVLMHFAESRDLSLSDEKNSVTALLMFNKRATETDETDNLSETSKLYLFKRRTDLAVKFEQFAISESSLVLQFDKHDSN</sequence>
<proteinExistence type="predicted"/>
<protein>
    <submittedName>
        <fullName evidence="1">Uncharacterized protein</fullName>
    </submittedName>
</protein>
<keyword evidence="2" id="KW-1185">Reference proteome</keyword>